<evidence type="ECO:0000256" key="2">
    <source>
        <dbReference type="ARBA" id="ARBA00023015"/>
    </source>
</evidence>
<dbReference type="Pfam" id="PF00010">
    <property type="entry name" value="HLH"/>
    <property type="match status" value="1"/>
</dbReference>
<organism evidence="7 8">
    <name type="scientific">Sphagnum jensenii</name>
    <dbReference type="NCBI Taxonomy" id="128206"/>
    <lineage>
        <taxon>Eukaryota</taxon>
        <taxon>Viridiplantae</taxon>
        <taxon>Streptophyta</taxon>
        <taxon>Embryophyta</taxon>
        <taxon>Bryophyta</taxon>
        <taxon>Sphagnophytina</taxon>
        <taxon>Sphagnopsida</taxon>
        <taxon>Sphagnales</taxon>
        <taxon>Sphagnaceae</taxon>
        <taxon>Sphagnum</taxon>
    </lineage>
</organism>
<evidence type="ECO:0000259" key="6">
    <source>
        <dbReference type="PROSITE" id="PS50888"/>
    </source>
</evidence>
<evidence type="ECO:0000313" key="7">
    <source>
        <dbReference type="EMBL" id="CAK9255585.1"/>
    </source>
</evidence>
<feature type="compositionally biased region" description="Polar residues" evidence="5">
    <location>
        <begin position="523"/>
        <end position="540"/>
    </location>
</feature>
<dbReference type="PROSITE" id="PS50888">
    <property type="entry name" value="BHLH"/>
    <property type="match status" value="1"/>
</dbReference>
<dbReference type="SUPFAM" id="SSF47459">
    <property type="entry name" value="HLH, helix-loop-helix DNA-binding domain"/>
    <property type="match status" value="1"/>
</dbReference>
<dbReference type="PANTHER" id="PTHR12565:SF184">
    <property type="entry name" value="BHLH TRANSCRIPTION FACTOR"/>
    <property type="match status" value="1"/>
</dbReference>
<dbReference type="CDD" id="cd18919">
    <property type="entry name" value="bHLH_AtBPE_like"/>
    <property type="match status" value="1"/>
</dbReference>
<proteinExistence type="predicted"/>
<evidence type="ECO:0000256" key="5">
    <source>
        <dbReference type="SAM" id="MobiDB-lite"/>
    </source>
</evidence>
<comment type="subcellular location">
    <subcellularLocation>
        <location evidence="1">Nucleus</location>
    </subcellularLocation>
</comment>
<accession>A0ABP0VR94</accession>
<reference evidence="7 8" key="1">
    <citation type="submission" date="2024-02" db="EMBL/GenBank/DDBJ databases">
        <authorList>
            <consortium name="ELIXIR-Norway"/>
            <consortium name="Elixir Norway"/>
        </authorList>
    </citation>
    <scope>NUCLEOTIDE SEQUENCE [LARGE SCALE GENOMIC DNA]</scope>
</reference>
<dbReference type="EMBL" id="OZ020096">
    <property type="protein sequence ID" value="CAK9255585.1"/>
    <property type="molecule type" value="Genomic_DNA"/>
</dbReference>
<dbReference type="InterPro" id="IPR024097">
    <property type="entry name" value="bHLH_ZIP_TF"/>
</dbReference>
<evidence type="ECO:0000256" key="3">
    <source>
        <dbReference type="ARBA" id="ARBA00023163"/>
    </source>
</evidence>
<dbReference type="Gene3D" id="4.10.280.10">
    <property type="entry name" value="Helix-loop-helix DNA-binding domain"/>
    <property type="match status" value="1"/>
</dbReference>
<sequence>MTYYNTETSALKSRFSSRQDMPMKNNHFSSSKISKIAGMQQGYYMRNYPSPAATHADADSVDLHLLAAAHNLLMQKNYNLQQGSSWSSSDAAAAVLEHRSWRRQQQQLGSSMQITSRDDGEYNHWQQVQQLVDRTKAGCLLPYAEGGSTMSSLLAVSTSSSSPSTAATQLGHSSCGSRPGAHHHMIRPEAAAAGTMSTMMNIRDDEQLLGHRINGCNNVDNRSGAAVPFSTGSPSKISHQSAAAADGHLLNMEKLLQLHHAGSSSCWSTDLRPRGGDLTLIDPSSKLAGLAGDVELVTSSTHCGLAQLSSRDGPALNAVDQQTSSFGSGGGGDHYPSSQAAHDQQPVSFLTDSPESRSARRSGSEGGQQAADHDQIISYGCNLSRTSSSTVAGVKIEGVNSGGLDVTSWANSTTVAAQQLQVRVISDDESKERLPCGTGSSKLPANLEAFEGERDKSSAGADEAAAPAGCENADPAGIGIYAISSCCRGAATSTVVPEKKRKNDVAVTAPADDSARDRGSSSLCQESTIQQQQLVENDGSTKPKRLKLGNGAAAPRKTTTQDQEALQRRHIRPPAKGEAGSSCGNEVDNSDNDSISQGGGIMSMQQQEEIMQNDPARRKSLHQPLAAAAADLSACKQDYIHVRARRGQATDSHSLAERVRREKINDRMKYLQDLVPGCSKVTGKAVMLDEIINYVQLLQRQVEILSMRLASVDHSDSHFSQSHANLPQQPPTHGFQPASVFGANCSALDFRQSSLNGNLERGLSHDDSVSTVTTQLFQESCISSHVDTAAAVTAIEAHDHVIQRSMSVSDGSDLQSIVQMGMLQCTGPTSMISPGLNCYHLPGSLKVEL</sequence>
<dbReference type="PANTHER" id="PTHR12565">
    <property type="entry name" value="STEROL REGULATORY ELEMENT-BINDING PROTEIN"/>
    <property type="match status" value="1"/>
</dbReference>
<name>A0ABP0VR94_9BRYO</name>
<keyword evidence="4" id="KW-0539">Nucleus</keyword>
<evidence type="ECO:0000256" key="4">
    <source>
        <dbReference type="ARBA" id="ARBA00023242"/>
    </source>
</evidence>
<feature type="region of interest" description="Disordered" evidence="5">
    <location>
        <begin position="497"/>
        <end position="599"/>
    </location>
</feature>
<keyword evidence="8" id="KW-1185">Reference proteome</keyword>
<gene>
    <name evidence="7" type="ORF">CSSPJE1EN1_LOCUS1063</name>
</gene>
<evidence type="ECO:0000313" key="8">
    <source>
        <dbReference type="Proteomes" id="UP001497444"/>
    </source>
</evidence>
<feature type="region of interest" description="Disordered" evidence="5">
    <location>
        <begin position="317"/>
        <end position="373"/>
    </location>
</feature>
<dbReference type="InterPro" id="IPR011598">
    <property type="entry name" value="bHLH_dom"/>
</dbReference>
<keyword evidence="3" id="KW-0804">Transcription</keyword>
<keyword evidence="2" id="KW-0805">Transcription regulation</keyword>
<feature type="compositionally biased region" description="Polar residues" evidence="5">
    <location>
        <begin position="339"/>
        <end position="351"/>
    </location>
</feature>
<feature type="domain" description="BHLH" evidence="6">
    <location>
        <begin position="648"/>
        <end position="698"/>
    </location>
</feature>
<evidence type="ECO:0000256" key="1">
    <source>
        <dbReference type="ARBA" id="ARBA00004123"/>
    </source>
</evidence>
<dbReference type="InterPro" id="IPR036638">
    <property type="entry name" value="HLH_DNA-bd_sf"/>
</dbReference>
<dbReference type="SMART" id="SM00353">
    <property type="entry name" value="HLH"/>
    <property type="match status" value="1"/>
</dbReference>
<dbReference type="Proteomes" id="UP001497444">
    <property type="component" value="Chromosome 1"/>
</dbReference>
<protein>
    <recommendedName>
        <fullName evidence="6">BHLH domain-containing protein</fullName>
    </recommendedName>
</protein>